<evidence type="ECO:0000256" key="5">
    <source>
        <dbReference type="ARBA" id="ARBA00023136"/>
    </source>
</evidence>
<dbReference type="Gene3D" id="1.20.1250.20">
    <property type="entry name" value="MFS general substrate transporter like domains"/>
    <property type="match status" value="2"/>
</dbReference>
<keyword evidence="2" id="KW-0813">Transport</keyword>
<evidence type="ECO:0000256" key="4">
    <source>
        <dbReference type="ARBA" id="ARBA00022989"/>
    </source>
</evidence>
<organism evidence="8 9">
    <name type="scientific">Colletotrichum karsti</name>
    <dbReference type="NCBI Taxonomy" id="1095194"/>
    <lineage>
        <taxon>Eukaryota</taxon>
        <taxon>Fungi</taxon>
        <taxon>Dikarya</taxon>
        <taxon>Ascomycota</taxon>
        <taxon>Pezizomycotina</taxon>
        <taxon>Sordariomycetes</taxon>
        <taxon>Hypocreomycetidae</taxon>
        <taxon>Glomerellales</taxon>
        <taxon>Glomerellaceae</taxon>
        <taxon>Colletotrichum</taxon>
        <taxon>Colletotrichum boninense species complex</taxon>
    </lineage>
</organism>
<comment type="caution">
    <text evidence="8">The sequence shown here is derived from an EMBL/GenBank/DDBJ whole genome shotgun (WGS) entry which is preliminary data.</text>
</comment>
<evidence type="ECO:0000256" key="2">
    <source>
        <dbReference type="ARBA" id="ARBA00022448"/>
    </source>
</evidence>
<dbReference type="GO" id="GO:0022857">
    <property type="term" value="F:transmembrane transporter activity"/>
    <property type="evidence" value="ECO:0007669"/>
    <property type="project" value="InterPro"/>
</dbReference>
<dbReference type="PANTHER" id="PTHR43791">
    <property type="entry name" value="PERMEASE-RELATED"/>
    <property type="match status" value="1"/>
</dbReference>
<evidence type="ECO:0000259" key="7">
    <source>
        <dbReference type="PROSITE" id="PS50850"/>
    </source>
</evidence>
<name>A0A9P6I477_9PEZI</name>
<feature type="transmembrane region" description="Helical" evidence="6">
    <location>
        <begin position="229"/>
        <end position="251"/>
    </location>
</feature>
<dbReference type="InterPro" id="IPR036259">
    <property type="entry name" value="MFS_trans_sf"/>
</dbReference>
<keyword evidence="4 6" id="KW-1133">Transmembrane helix</keyword>
<evidence type="ECO:0000313" key="9">
    <source>
        <dbReference type="Proteomes" id="UP000781932"/>
    </source>
</evidence>
<gene>
    <name evidence="8" type="ORF">CkaCkLH20_06656</name>
</gene>
<dbReference type="RefSeq" id="XP_038745185.1">
    <property type="nucleotide sequence ID" value="XM_038889373.1"/>
</dbReference>
<protein>
    <recommendedName>
        <fullName evidence="7">Major facilitator superfamily (MFS) profile domain-containing protein</fullName>
    </recommendedName>
</protein>
<dbReference type="GeneID" id="62162447"/>
<feature type="domain" description="Major facilitator superfamily (MFS) profile" evidence="7">
    <location>
        <begin position="69"/>
        <end position="480"/>
    </location>
</feature>
<evidence type="ECO:0000313" key="8">
    <source>
        <dbReference type="EMBL" id="KAF9875724.1"/>
    </source>
</evidence>
<dbReference type="PANTHER" id="PTHR43791:SF92">
    <property type="entry name" value="AGL026WP"/>
    <property type="match status" value="1"/>
</dbReference>
<dbReference type="PROSITE" id="PS50850">
    <property type="entry name" value="MFS"/>
    <property type="match status" value="1"/>
</dbReference>
<feature type="transmembrane region" description="Helical" evidence="6">
    <location>
        <begin position="333"/>
        <end position="354"/>
    </location>
</feature>
<dbReference type="OrthoDB" id="5080400at2759"/>
<proteinExistence type="predicted"/>
<feature type="transmembrane region" description="Helical" evidence="6">
    <location>
        <begin position="106"/>
        <end position="128"/>
    </location>
</feature>
<accession>A0A9P6I477</accession>
<feature type="transmembrane region" description="Helical" evidence="6">
    <location>
        <begin position="161"/>
        <end position="183"/>
    </location>
</feature>
<dbReference type="FunFam" id="1.20.1250.20:FF:000057">
    <property type="entry name" value="MFS general substrate transporter"/>
    <property type="match status" value="1"/>
</dbReference>
<feature type="transmembrane region" description="Helical" evidence="6">
    <location>
        <begin position="390"/>
        <end position="411"/>
    </location>
</feature>
<dbReference type="InterPro" id="IPR011701">
    <property type="entry name" value="MFS"/>
</dbReference>
<feature type="transmembrane region" description="Helical" evidence="6">
    <location>
        <begin position="300"/>
        <end position="321"/>
    </location>
</feature>
<feature type="transmembrane region" description="Helical" evidence="6">
    <location>
        <begin position="135"/>
        <end position="155"/>
    </location>
</feature>
<reference evidence="8" key="2">
    <citation type="submission" date="2020-11" db="EMBL/GenBank/DDBJ databases">
        <title>Whole genome sequencing of Colletotrichum sp.</title>
        <authorList>
            <person name="Li H."/>
        </authorList>
    </citation>
    <scope>NUCLEOTIDE SEQUENCE</scope>
    <source>
        <strain evidence="8">CkLH20</strain>
    </source>
</reference>
<dbReference type="Pfam" id="PF07690">
    <property type="entry name" value="MFS_1"/>
    <property type="match status" value="1"/>
</dbReference>
<evidence type="ECO:0000256" key="1">
    <source>
        <dbReference type="ARBA" id="ARBA00004141"/>
    </source>
</evidence>
<dbReference type="Proteomes" id="UP000781932">
    <property type="component" value="Unassembled WGS sequence"/>
</dbReference>
<evidence type="ECO:0000256" key="3">
    <source>
        <dbReference type="ARBA" id="ARBA00022692"/>
    </source>
</evidence>
<dbReference type="AlphaFoldDB" id="A0A9P6I477"/>
<feature type="transmembrane region" description="Helical" evidence="6">
    <location>
        <begin position="366"/>
        <end position="384"/>
    </location>
</feature>
<feature type="transmembrane region" description="Helical" evidence="6">
    <location>
        <begin position="456"/>
        <end position="476"/>
    </location>
</feature>
<keyword evidence="5 6" id="KW-0472">Membrane</keyword>
<feature type="transmembrane region" description="Helical" evidence="6">
    <location>
        <begin position="423"/>
        <end position="444"/>
    </location>
</feature>
<keyword evidence="9" id="KW-1185">Reference proteome</keyword>
<evidence type="ECO:0000256" key="6">
    <source>
        <dbReference type="SAM" id="Phobius"/>
    </source>
</evidence>
<comment type="subcellular location">
    <subcellularLocation>
        <location evidence="1">Membrane</location>
        <topology evidence="1">Multi-pass membrane protein</topology>
    </subcellularLocation>
</comment>
<dbReference type="InterPro" id="IPR020846">
    <property type="entry name" value="MFS_dom"/>
</dbReference>
<dbReference type="EMBL" id="JAATWM020000020">
    <property type="protein sequence ID" value="KAF9875724.1"/>
    <property type="molecule type" value="Genomic_DNA"/>
</dbReference>
<reference evidence="8" key="1">
    <citation type="submission" date="2020-03" db="EMBL/GenBank/DDBJ databases">
        <authorList>
            <person name="He L."/>
        </authorList>
    </citation>
    <scope>NUCLEOTIDE SEQUENCE</scope>
    <source>
        <strain evidence="8">CkLH20</strain>
    </source>
</reference>
<dbReference type="FunFam" id="1.20.1250.20:FF:000013">
    <property type="entry name" value="MFS general substrate transporter"/>
    <property type="match status" value="1"/>
</dbReference>
<sequence>MMLSSDSKPVKDDLSEKHAETSSVILDQTADAHVLDSWEQHIRDEYLKLSPEEARAVEKRLKLKLDLRLFPSLMVMYILNYIDRNALPIAKLAGISEELGLSSTQYGTAISILFVGYLLIQVPSNLFLSKLRPSWYLPGAMAVWGVVSGCTAAVHNFEGLVVVRFILGFCEAPFFPGAVFLCSSWYKNNELGLRVALLFGGSMLSGSFGSLMAIGITERMGGVAGISSWRWLFIIEGALTVAFAVVCVFTLPNYPHNTRWLNEKESIVAQYRLLEDLHDAPSSSAALSEGLVLMLKDIKVWIMMLNHLLITICASFTNFFPTIMATLGFSRKITYAMLSIPYLTGFFIVLLTCWHADRRQERTWHIVANLSVCVVGLAVMGATLAVPARIVASVLMISGVTSASNINLAWIGSSVPSPAPKRAASIASINMVGNIGNVIGGYLFPASQADRYPMAVGVEGGAALLAIGGVLGYRWYLKGQNKKMNAGDADAVRTTGVSDFRYVL</sequence>
<keyword evidence="3 6" id="KW-0812">Transmembrane</keyword>
<dbReference type="GO" id="GO:0016020">
    <property type="term" value="C:membrane"/>
    <property type="evidence" value="ECO:0007669"/>
    <property type="project" value="UniProtKB-SubCell"/>
</dbReference>
<dbReference type="SUPFAM" id="SSF103473">
    <property type="entry name" value="MFS general substrate transporter"/>
    <property type="match status" value="1"/>
</dbReference>
<feature type="transmembrane region" description="Helical" evidence="6">
    <location>
        <begin position="195"/>
        <end position="217"/>
    </location>
</feature>